<dbReference type="InterPro" id="IPR023346">
    <property type="entry name" value="Lysozyme-like_dom_sf"/>
</dbReference>
<dbReference type="GO" id="GO:0000270">
    <property type="term" value="P:peptidoglycan metabolic process"/>
    <property type="evidence" value="ECO:0007669"/>
    <property type="project" value="InterPro"/>
</dbReference>
<dbReference type="AlphaFoldDB" id="A0A939FXB0"/>
<dbReference type="InterPro" id="IPR008939">
    <property type="entry name" value="Lytic_TGlycosylase_superhlx_U"/>
</dbReference>
<evidence type="ECO:0000256" key="1">
    <source>
        <dbReference type="ARBA" id="ARBA00007734"/>
    </source>
</evidence>
<dbReference type="PROSITE" id="PS00922">
    <property type="entry name" value="TRANSGLYCOSYLASE"/>
    <property type="match status" value="1"/>
</dbReference>
<feature type="chain" id="PRO_5036746711" evidence="4">
    <location>
        <begin position="24"/>
        <end position="732"/>
    </location>
</feature>
<dbReference type="InterPro" id="IPR008258">
    <property type="entry name" value="Transglycosylase_SLT_dom_1"/>
</dbReference>
<keyword evidence="7" id="KW-1185">Reference proteome</keyword>
<dbReference type="PANTHER" id="PTHR37423">
    <property type="entry name" value="SOLUBLE LYTIC MUREIN TRANSGLYCOSYLASE-RELATED"/>
    <property type="match status" value="1"/>
</dbReference>
<comment type="similarity">
    <text evidence="2">Belongs to the virb1 family.</text>
</comment>
<dbReference type="GO" id="GO:0008933">
    <property type="term" value="F:peptidoglycan lytic transglycosylase activity"/>
    <property type="evidence" value="ECO:0007669"/>
    <property type="project" value="InterPro"/>
</dbReference>
<dbReference type="EMBL" id="JAFMPP010000009">
    <property type="protein sequence ID" value="MBO0663207.1"/>
    <property type="molecule type" value="Genomic_DNA"/>
</dbReference>
<dbReference type="GO" id="GO:0016020">
    <property type="term" value="C:membrane"/>
    <property type="evidence" value="ECO:0007669"/>
    <property type="project" value="InterPro"/>
</dbReference>
<evidence type="ECO:0000256" key="4">
    <source>
        <dbReference type="SAM" id="SignalP"/>
    </source>
</evidence>
<keyword evidence="3 4" id="KW-0732">Signal</keyword>
<dbReference type="InterPro" id="IPR000189">
    <property type="entry name" value="Transglyc_AS"/>
</dbReference>
<feature type="signal peptide" evidence="4">
    <location>
        <begin position="1"/>
        <end position="23"/>
    </location>
</feature>
<protein>
    <submittedName>
        <fullName evidence="6">Transglycosylase SLT domain-containing protein</fullName>
    </submittedName>
</protein>
<evidence type="ECO:0000259" key="5">
    <source>
        <dbReference type="Pfam" id="PF01464"/>
    </source>
</evidence>
<comment type="caution">
    <text evidence="6">The sequence shown here is derived from an EMBL/GenBank/DDBJ whole genome shotgun (WGS) entry which is preliminary data.</text>
</comment>
<dbReference type="SUPFAM" id="SSF53955">
    <property type="entry name" value="Lysozyme-like"/>
    <property type="match status" value="1"/>
</dbReference>
<dbReference type="CDD" id="cd13401">
    <property type="entry name" value="Slt70-like"/>
    <property type="match status" value="1"/>
</dbReference>
<accession>A0A939FXB0</accession>
<dbReference type="SUPFAM" id="SSF48435">
    <property type="entry name" value="Bacterial muramidases"/>
    <property type="match status" value="1"/>
</dbReference>
<dbReference type="GO" id="GO:0042597">
    <property type="term" value="C:periplasmic space"/>
    <property type="evidence" value="ECO:0007669"/>
    <property type="project" value="InterPro"/>
</dbReference>
<reference evidence="6" key="1">
    <citation type="submission" date="2021-03" db="EMBL/GenBank/DDBJ databases">
        <title>Whole genome sequence of Jiella sp. CQZ9-1.</title>
        <authorList>
            <person name="Tuo L."/>
        </authorList>
    </citation>
    <scope>NUCLEOTIDE SEQUENCE</scope>
    <source>
        <strain evidence="6">CQZ9-1</strain>
    </source>
</reference>
<evidence type="ECO:0000313" key="7">
    <source>
        <dbReference type="Proteomes" id="UP000664122"/>
    </source>
</evidence>
<dbReference type="Pfam" id="PF01464">
    <property type="entry name" value="SLT"/>
    <property type="match status" value="1"/>
</dbReference>
<dbReference type="Proteomes" id="UP000664122">
    <property type="component" value="Unassembled WGS sequence"/>
</dbReference>
<gene>
    <name evidence="6" type="ORF">J1C48_11515</name>
</gene>
<organism evidence="6 7">
    <name type="scientific">Jiella flava</name>
    <dbReference type="NCBI Taxonomy" id="2816857"/>
    <lineage>
        <taxon>Bacteria</taxon>
        <taxon>Pseudomonadati</taxon>
        <taxon>Pseudomonadota</taxon>
        <taxon>Alphaproteobacteria</taxon>
        <taxon>Hyphomicrobiales</taxon>
        <taxon>Aurantimonadaceae</taxon>
        <taxon>Jiella</taxon>
    </lineage>
</organism>
<dbReference type="PANTHER" id="PTHR37423:SF2">
    <property type="entry name" value="MEMBRANE-BOUND LYTIC MUREIN TRANSGLYCOSYLASE C"/>
    <property type="match status" value="1"/>
</dbReference>
<proteinExistence type="inferred from homology"/>
<evidence type="ECO:0000313" key="6">
    <source>
        <dbReference type="EMBL" id="MBO0663207.1"/>
    </source>
</evidence>
<dbReference type="Gene3D" id="1.25.20.10">
    <property type="entry name" value="Bacterial muramidases"/>
    <property type="match status" value="1"/>
</dbReference>
<name>A0A939FXB0_9HYPH</name>
<dbReference type="GO" id="GO:0004553">
    <property type="term" value="F:hydrolase activity, hydrolyzing O-glycosyl compounds"/>
    <property type="evidence" value="ECO:0007669"/>
    <property type="project" value="InterPro"/>
</dbReference>
<dbReference type="Gene3D" id="1.10.530.10">
    <property type="match status" value="1"/>
</dbReference>
<comment type="similarity">
    <text evidence="1">Belongs to the transglycosylase Slt family.</text>
</comment>
<feature type="domain" description="Transglycosylase SLT" evidence="5">
    <location>
        <begin position="578"/>
        <end position="677"/>
    </location>
</feature>
<evidence type="ECO:0000256" key="2">
    <source>
        <dbReference type="ARBA" id="ARBA00009387"/>
    </source>
</evidence>
<evidence type="ECO:0000256" key="3">
    <source>
        <dbReference type="ARBA" id="ARBA00022729"/>
    </source>
</evidence>
<sequence length="732" mass="80389">MSMPRLPRASMLLTMTLSLSVSAGPSLAEMPALPTLGPVPTARPGGMAAGMSLDTARFGARVPMPTPMPIEVPVPRQPPEQVPASTTAFTASIAGMRPSFDPVQPVQGELKDGLQALSDRNAVKARAIREGMTPGSLDRDILTWAIALTGGDDVPAIEIANAARSLRGWPGMKELRINSEKAIWRENRPAREVLAAFANSEPESPEGAMALARADLQVGDAGRAKRLIAKEWRTEVMDDKTENAMLSTFGALLGPSDHKRRMDMLLYRDRVSDAKDVAKLAHASALYSARAAAIRGQDNTYKLLGLVPRAERSDPGYLFALVEYYRKNDKPEKAAELLLQARRDPNTLVDPDAWWNERRIIARDLLDRNQPKLAYRIAAEHSALNSAEAVEAEFHAGWIALRFLSDPRTAHRHFARIVEMSNKPLSLSRGYYWLGRSAEAGGGGNARSYYERAAHYAATFYGQLAAARLGRQPHAIEFPSPNQAERQHFAAREAVRAIQRLQEIGSDWRADVLYQGLAHELQSPGELALLSVMAERRGDHHLVLQIGKIAYWRGIDAPALAFPIGVIPADAHISAAGKALAYAIARQESGFNPQARSSAGALGLLQLMPGTAKSMARKIGVSYSPTRLTSDPGYNATLGAQFLGEQIENFDGSYVLTFAAYNAGPRRAREWIQRFGDPRGMSLDQVIDWVERIPYTETRNYVQRIMENYEVYKIRLGAPFSIESDLVNGRKG</sequence>